<name>A0A7Y1AA05_PSEVE</name>
<protein>
    <recommendedName>
        <fullName evidence="1">DSBA-like thioredoxin domain-containing protein</fullName>
    </recommendedName>
</protein>
<dbReference type="Proteomes" id="UP000537729">
    <property type="component" value="Unassembled WGS sequence"/>
</dbReference>
<reference evidence="2 3" key="1">
    <citation type="journal article" date="2020" name="Front. Microbiol.">
        <title>Genetic Organization of the aprX-lipA2 Operon Affects the Proteolytic Potential of Pseudomonas Species in Milk.</title>
        <authorList>
            <person name="Maier C."/>
            <person name="Huptas C."/>
            <person name="von Neubeck M."/>
            <person name="Scherer S."/>
            <person name="Wenning M."/>
            <person name="Lucking G."/>
        </authorList>
    </citation>
    <scope>NUCLEOTIDE SEQUENCE [LARGE SCALE GENOMIC DNA]</scope>
    <source>
        <strain evidence="2 3">DSM 16272</strain>
    </source>
</reference>
<proteinExistence type="predicted"/>
<dbReference type="AlphaFoldDB" id="A0A7Y1AA05"/>
<evidence type="ECO:0000313" key="2">
    <source>
        <dbReference type="EMBL" id="NMY11943.1"/>
    </source>
</evidence>
<organism evidence="2 3">
    <name type="scientific">Pseudomonas veronii</name>
    <dbReference type="NCBI Taxonomy" id="76761"/>
    <lineage>
        <taxon>Bacteria</taxon>
        <taxon>Pseudomonadati</taxon>
        <taxon>Pseudomonadota</taxon>
        <taxon>Gammaproteobacteria</taxon>
        <taxon>Pseudomonadales</taxon>
        <taxon>Pseudomonadaceae</taxon>
        <taxon>Pseudomonas</taxon>
    </lineage>
</organism>
<dbReference type="InterPro" id="IPR036249">
    <property type="entry name" value="Thioredoxin-like_sf"/>
</dbReference>
<dbReference type="GO" id="GO:0016491">
    <property type="term" value="F:oxidoreductase activity"/>
    <property type="evidence" value="ECO:0007669"/>
    <property type="project" value="InterPro"/>
</dbReference>
<dbReference type="EMBL" id="JAAQWG010000048">
    <property type="protein sequence ID" value="NMY11943.1"/>
    <property type="molecule type" value="Genomic_DNA"/>
</dbReference>
<comment type="caution">
    <text evidence="2">The sequence shown here is derived from an EMBL/GenBank/DDBJ whole genome shotgun (WGS) entry which is preliminary data.</text>
</comment>
<sequence length="84" mass="8971">MCLDTSELGVLVDLAVAVGLDRQATVQAAADERFKQAIEANNDEAVQRGVFGASTVIADSKLFWGNDRLEIMGDYLAEGHGQST</sequence>
<evidence type="ECO:0000313" key="3">
    <source>
        <dbReference type="Proteomes" id="UP000537729"/>
    </source>
</evidence>
<accession>A0A7Y1AA05</accession>
<dbReference type="Gene3D" id="3.40.30.10">
    <property type="entry name" value="Glutaredoxin"/>
    <property type="match status" value="1"/>
</dbReference>
<dbReference type="Pfam" id="PF01323">
    <property type="entry name" value="DSBA"/>
    <property type="match status" value="1"/>
</dbReference>
<feature type="domain" description="DSBA-like thioredoxin" evidence="1">
    <location>
        <begin position="7"/>
        <end position="76"/>
    </location>
</feature>
<dbReference type="InterPro" id="IPR001853">
    <property type="entry name" value="DSBA-like_thioredoxin_dom"/>
</dbReference>
<dbReference type="SUPFAM" id="SSF52833">
    <property type="entry name" value="Thioredoxin-like"/>
    <property type="match status" value="1"/>
</dbReference>
<evidence type="ECO:0000259" key="1">
    <source>
        <dbReference type="Pfam" id="PF01323"/>
    </source>
</evidence>
<gene>
    <name evidence="2" type="ORF">HBO38_26535</name>
</gene>